<reference evidence="3" key="2">
    <citation type="submission" date="2013-12" db="EMBL/GenBank/DDBJ databases">
        <title>Evolution of pathogenesis and genome organization in the Tremellales.</title>
        <authorList>
            <person name="Cuomo C."/>
            <person name="Litvintseva A."/>
            <person name="Heitman J."/>
            <person name="Chen Y."/>
            <person name="Sun S."/>
            <person name="Springer D."/>
            <person name="Dromer F."/>
            <person name="Young S."/>
            <person name="Zeng Q."/>
            <person name="Chapman S."/>
            <person name="Gujja S."/>
            <person name="Saif S."/>
            <person name="Birren B."/>
        </authorList>
    </citation>
    <scope>NUCLEOTIDE SEQUENCE [LARGE SCALE GENOMIC DNA]</scope>
    <source>
        <strain evidence="3">CBS 10435</strain>
    </source>
</reference>
<dbReference type="EMBL" id="KI669460">
    <property type="protein sequence ID" value="OCF59494.1"/>
    <property type="molecule type" value="Genomic_DNA"/>
</dbReference>
<proteinExistence type="predicted"/>
<dbReference type="Proteomes" id="UP000092583">
    <property type="component" value="Unassembled WGS sequence"/>
</dbReference>
<evidence type="ECO:0008006" key="4">
    <source>
        <dbReference type="Google" id="ProtNLM"/>
    </source>
</evidence>
<dbReference type="OrthoDB" id="2563850at2759"/>
<dbReference type="AlphaFoldDB" id="A0A1B9IVQ2"/>
<sequence>MSRAMETRRTADSHKPVWHWYHKEGDICLRSTDGVRFGADKWRLTRASEFFQGMLEIASPNPMRPPRRLPHLTSDDINPDTRPNPADCTSSSIIDTTENTKRDLEDISSEPLDLDMESELLDAFLNLINSSHPYVHQLSFQHSSELLRQCDKLICNLDICNAVKQRLYEWGVTMPWELLVLASERDDVNLGRIALKSMDSSIFINEMSWYNFRATPQEMIPLRSRPFWERMGM</sequence>
<evidence type="ECO:0000256" key="1">
    <source>
        <dbReference type="SAM" id="MobiDB-lite"/>
    </source>
</evidence>
<reference evidence="2 3" key="1">
    <citation type="submission" date="2013-07" db="EMBL/GenBank/DDBJ databases">
        <title>The Genome Sequence of Kwoniella mangroviensis CBS10435.</title>
        <authorList>
            <consortium name="The Broad Institute Genome Sequencing Platform"/>
            <person name="Cuomo C."/>
            <person name="Litvintseva A."/>
            <person name="Chen Y."/>
            <person name="Heitman J."/>
            <person name="Sun S."/>
            <person name="Springer D."/>
            <person name="Dromer F."/>
            <person name="Young S.K."/>
            <person name="Zeng Q."/>
            <person name="Gargeya S."/>
            <person name="Fitzgerald M."/>
            <person name="Abouelleil A."/>
            <person name="Alvarado L."/>
            <person name="Berlin A.M."/>
            <person name="Chapman S.B."/>
            <person name="Dewar J."/>
            <person name="Goldberg J."/>
            <person name="Griggs A."/>
            <person name="Gujja S."/>
            <person name="Hansen M."/>
            <person name="Howarth C."/>
            <person name="Imamovic A."/>
            <person name="Larimer J."/>
            <person name="McCowan C."/>
            <person name="Murphy C."/>
            <person name="Pearson M."/>
            <person name="Priest M."/>
            <person name="Roberts A."/>
            <person name="Saif S."/>
            <person name="Shea T."/>
            <person name="Sykes S."/>
            <person name="Wortman J."/>
            <person name="Nusbaum C."/>
            <person name="Birren B."/>
        </authorList>
    </citation>
    <scope>NUCLEOTIDE SEQUENCE [LARGE SCALE GENOMIC DNA]</scope>
    <source>
        <strain evidence="2 3">CBS 10435</strain>
    </source>
</reference>
<protein>
    <recommendedName>
        <fullName evidence="4">BTB domain-containing protein</fullName>
    </recommendedName>
</protein>
<evidence type="ECO:0000313" key="3">
    <source>
        <dbReference type="Proteomes" id="UP000092583"/>
    </source>
</evidence>
<keyword evidence="3" id="KW-1185">Reference proteome</keyword>
<accession>A0A1B9IVQ2</accession>
<organism evidence="2 3">
    <name type="scientific">Kwoniella mangroviensis CBS 10435</name>
    <dbReference type="NCBI Taxonomy" id="1331196"/>
    <lineage>
        <taxon>Eukaryota</taxon>
        <taxon>Fungi</taxon>
        <taxon>Dikarya</taxon>
        <taxon>Basidiomycota</taxon>
        <taxon>Agaricomycotina</taxon>
        <taxon>Tremellomycetes</taxon>
        <taxon>Tremellales</taxon>
        <taxon>Cryptococcaceae</taxon>
        <taxon>Kwoniella</taxon>
    </lineage>
</organism>
<evidence type="ECO:0000313" key="2">
    <source>
        <dbReference type="EMBL" id="OCF59494.1"/>
    </source>
</evidence>
<feature type="region of interest" description="Disordered" evidence="1">
    <location>
        <begin position="58"/>
        <end position="95"/>
    </location>
</feature>
<name>A0A1B9IVQ2_9TREE</name>
<gene>
    <name evidence="2" type="ORF">L486_02161</name>
</gene>